<comment type="similarity">
    <text evidence="3">Belongs to the methyl-accepting chemotaxis (MCP) protein family.</text>
</comment>
<accession>A0A7W7Y4J0</accession>
<proteinExistence type="inferred from homology"/>
<feature type="transmembrane region" description="Helical" evidence="5">
    <location>
        <begin position="20"/>
        <end position="39"/>
    </location>
</feature>
<dbReference type="PANTHER" id="PTHR32089">
    <property type="entry name" value="METHYL-ACCEPTING CHEMOTAXIS PROTEIN MCPB"/>
    <property type="match status" value="1"/>
</dbReference>
<dbReference type="PRINTS" id="PR00260">
    <property type="entry name" value="CHEMTRNSDUCR"/>
</dbReference>
<evidence type="ECO:0000256" key="5">
    <source>
        <dbReference type="SAM" id="Phobius"/>
    </source>
</evidence>
<dbReference type="InterPro" id="IPR004089">
    <property type="entry name" value="MCPsignal_dom"/>
</dbReference>
<dbReference type="SUPFAM" id="SSF58104">
    <property type="entry name" value="Methyl-accepting chemotaxis protein (MCP) signaling domain"/>
    <property type="match status" value="1"/>
</dbReference>
<keyword evidence="5" id="KW-0472">Membrane</keyword>
<evidence type="ECO:0000256" key="4">
    <source>
        <dbReference type="PROSITE-ProRule" id="PRU00284"/>
    </source>
</evidence>
<feature type="transmembrane region" description="Helical" evidence="5">
    <location>
        <begin position="46"/>
        <end position="69"/>
    </location>
</feature>
<organism evidence="7 8">
    <name type="scientific">Desulfurispira natronophila</name>
    <dbReference type="NCBI Taxonomy" id="682562"/>
    <lineage>
        <taxon>Bacteria</taxon>
        <taxon>Pseudomonadati</taxon>
        <taxon>Chrysiogenota</taxon>
        <taxon>Chrysiogenia</taxon>
        <taxon>Chrysiogenales</taxon>
        <taxon>Chrysiogenaceae</taxon>
        <taxon>Desulfurispira</taxon>
    </lineage>
</organism>
<keyword evidence="5" id="KW-0812">Transmembrane</keyword>
<dbReference type="EMBL" id="JACHID010000005">
    <property type="protein sequence ID" value="MBB5021789.1"/>
    <property type="molecule type" value="Genomic_DNA"/>
</dbReference>
<name>A0A7W7Y4J0_9BACT</name>
<evidence type="ECO:0000313" key="7">
    <source>
        <dbReference type="EMBL" id="MBB5021789.1"/>
    </source>
</evidence>
<dbReference type="PROSITE" id="PS50111">
    <property type="entry name" value="CHEMOTAXIS_TRANSDUC_2"/>
    <property type="match status" value="1"/>
</dbReference>
<evidence type="ECO:0000256" key="3">
    <source>
        <dbReference type="ARBA" id="ARBA00029447"/>
    </source>
</evidence>
<dbReference type="FunFam" id="1.10.287.950:FF:000001">
    <property type="entry name" value="Methyl-accepting chemotaxis sensory transducer"/>
    <property type="match status" value="1"/>
</dbReference>
<dbReference type="Proteomes" id="UP000528322">
    <property type="component" value="Unassembled WGS sequence"/>
</dbReference>
<dbReference type="RefSeq" id="WP_183731129.1">
    <property type="nucleotide sequence ID" value="NZ_JACHID010000005.1"/>
</dbReference>
<dbReference type="SMART" id="SM00283">
    <property type="entry name" value="MA"/>
    <property type="match status" value="1"/>
</dbReference>
<dbReference type="GO" id="GO:0006935">
    <property type="term" value="P:chemotaxis"/>
    <property type="evidence" value="ECO:0007669"/>
    <property type="project" value="InterPro"/>
</dbReference>
<keyword evidence="5" id="KW-1133">Transmembrane helix</keyword>
<dbReference type="PANTHER" id="PTHR32089:SF112">
    <property type="entry name" value="LYSOZYME-LIKE PROTEIN-RELATED"/>
    <property type="match status" value="1"/>
</dbReference>
<evidence type="ECO:0000313" key="8">
    <source>
        <dbReference type="Proteomes" id="UP000528322"/>
    </source>
</evidence>
<evidence type="ECO:0000256" key="2">
    <source>
        <dbReference type="ARBA" id="ARBA00023224"/>
    </source>
</evidence>
<dbReference type="Pfam" id="PF00015">
    <property type="entry name" value="MCPsignal"/>
    <property type="match status" value="1"/>
</dbReference>
<keyword evidence="8" id="KW-1185">Reference proteome</keyword>
<evidence type="ECO:0000256" key="1">
    <source>
        <dbReference type="ARBA" id="ARBA00004370"/>
    </source>
</evidence>
<dbReference type="AlphaFoldDB" id="A0A7W7Y4J0"/>
<dbReference type="GO" id="GO:0007165">
    <property type="term" value="P:signal transduction"/>
    <property type="evidence" value="ECO:0007669"/>
    <property type="project" value="UniProtKB-KW"/>
</dbReference>
<gene>
    <name evidence="7" type="ORF">HNR37_001102</name>
</gene>
<evidence type="ECO:0000259" key="6">
    <source>
        <dbReference type="PROSITE" id="PS50111"/>
    </source>
</evidence>
<feature type="domain" description="Methyl-accepting transducer" evidence="6">
    <location>
        <begin position="134"/>
        <end position="363"/>
    </location>
</feature>
<dbReference type="GO" id="GO:0016020">
    <property type="term" value="C:membrane"/>
    <property type="evidence" value="ECO:0007669"/>
    <property type="project" value="UniProtKB-SubCell"/>
</dbReference>
<dbReference type="Gene3D" id="1.10.287.950">
    <property type="entry name" value="Methyl-accepting chemotaxis protein"/>
    <property type="match status" value="1"/>
</dbReference>
<protein>
    <submittedName>
        <fullName evidence="7">Methyl-accepting chemotaxis protein</fullName>
    </submittedName>
</protein>
<keyword evidence="2 4" id="KW-0807">Transducer</keyword>
<reference evidence="7 8" key="1">
    <citation type="submission" date="2020-08" db="EMBL/GenBank/DDBJ databases">
        <title>Genomic Encyclopedia of Type Strains, Phase IV (KMG-IV): sequencing the most valuable type-strain genomes for metagenomic binning, comparative biology and taxonomic classification.</title>
        <authorList>
            <person name="Goeker M."/>
        </authorList>
    </citation>
    <scope>NUCLEOTIDE SEQUENCE [LARGE SCALE GENOMIC DNA]</scope>
    <source>
        <strain evidence="7 8">DSM 22071</strain>
    </source>
</reference>
<dbReference type="GO" id="GO:0004888">
    <property type="term" value="F:transmembrane signaling receptor activity"/>
    <property type="evidence" value="ECO:0007669"/>
    <property type="project" value="InterPro"/>
</dbReference>
<dbReference type="CDD" id="cd11386">
    <property type="entry name" value="MCP_signal"/>
    <property type="match status" value="1"/>
</dbReference>
<sequence length="589" mass="64168">MDIGKVVTTLKSTNRSIGQVVPFLGTLIGGIVLLPLAGYTYASNTFLGIILFLAGSGILVGGIVVLWLLRVDYPFSVLQNTVRPIIEDGDMKQEWPDSPSHYWGYIWSSLNTMYSKLREILTRINEHSAVSAIAAACLAKSAQDTVAANEENARETAAIAAATEEMSSTVSSVSRSISELQGNTASASELARTADANAGEIVKIMRETSSIIDESSQVLKELSESAEKIEDVIVIINDIADQTNLLALNAAIEAARAGDHGRGFAVVADEVRKLAEKTTDATSGISESLKTIRRDSIAAAESSEKSRKSMDRGTAAVEEITDIVHQISDFNSQISESTLSIASAAEEQTATVQDIASRLEVIADKVEQMKEVSMDFSRQAESLSRSNESLSSFTTAFDTGDFSSAIRDKLRSASEEAENAIEDMLSRGAISHSELFSTDYRPIPGVEPPKYEAPFTEKLEGIFGDIQRRYFDESIMAYFIFENREGLNIVHNDKYNQPLTGNAEVDVVRNRSKRRFFTTQMEQRCASNDQGVLQQTYVRDTGEILTDVSYPVFISGKHWGVIRCGYGHDGGSASCPVLPSQQKALKPVS</sequence>
<comment type="caution">
    <text evidence="7">The sequence shown here is derived from an EMBL/GenBank/DDBJ whole genome shotgun (WGS) entry which is preliminary data.</text>
</comment>
<comment type="subcellular location">
    <subcellularLocation>
        <location evidence="1">Membrane</location>
    </subcellularLocation>
</comment>
<dbReference type="InterPro" id="IPR004090">
    <property type="entry name" value="Chemotax_Me-accpt_rcpt"/>
</dbReference>